<accession>A0ACD4DEV3</accession>
<name>A0ACD4DEV3_9NOCA</name>
<dbReference type="EMBL" id="CP107551">
    <property type="protein sequence ID" value="UYP18578.1"/>
    <property type="molecule type" value="Genomic_DNA"/>
</dbReference>
<dbReference type="Proteomes" id="UP001156484">
    <property type="component" value="Chromosome"/>
</dbReference>
<evidence type="ECO:0000313" key="1">
    <source>
        <dbReference type="EMBL" id="UYP18578.1"/>
    </source>
</evidence>
<organism evidence="1 2">
    <name type="scientific">Rhodococcus sacchari</name>
    <dbReference type="NCBI Taxonomy" id="2962047"/>
    <lineage>
        <taxon>Bacteria</taxon>
        <taxon>Bacillati</taxon>
        <taxon>Actinomycetota</taxon>
        <taxon>Actinomycetes</taxon>
        <taxon>Mycobacteriales</taxon>
        <taxon>Nocardiaceae</taxon>
        <taxon>Rhodococcus</taxon>
    </lineage>
</organism>
<reference evidence="1" key="1">
    <citation type="submission" date="2022-10" db="EMBL/GenBank/DDBJ databases">
        <title>Rhodococcus ferula Z13 complete genome.</title>
        <authorList>
            <person name="Long X."/>
            <person name="Zang M."/>
        </authorList>
    </citation>
    <scope>NUCLEOTIDE SEQUENCE</scope>
    <source>
        <strain evidence="1">Z13</strain>
    </source>
</reference>
<keyword evidence="1" id="KW-0378">Hydrolase</keyword>
<sequence>MSTNGSAPQWFVDALAAPVETGKVEAAGATIAYRAWGEAGQPGIVLVHGGMAHSGWWDHIGPQLARGRRVVALDLSGHGDSDHRDHYDLETWSAEILVAAEGGGIVGPPVLVGHSMGGIVSFAASHLYGDRLAGVAIIDSPIRDVSPEELEMQAKALNSSRPPRIYPSADDAVARFRLVPPQDHAESYVLDHIARGSLKDVEGGVAWKFDRRRVGRQAARSFEGMRPKCRVAYFRCEYGIISDALYERMIEQFGPDALLVDLPASGHHPMIDQPLAVVAAVRTLLGAWGR</sequence>
<gene>
    <name evidence="1" type="ORF">OED52_18335</name>
</gene>
<evidence type="ECO:0000313" key="2">
    <source>
        <dbReference type="Proteomes" id="UP001156484"/>
    </source>
</evidence>
<protein>
    <submittedName>
        <fullName evidence="1">Alpha/beta hydrolase</fullName>
    </submittedName>
</protein>
<proteinExistence type="predicted"/>
<keyword evidence="2" id="KW-1185">Reference proteome</keyword>